<gene>
    <name evidence="3" type="ORF">H9628_10325</name>
</gene>
<dbReference type="Pfam" id="PF22422">
    <property type="entry name" value="MGH1-like_GH"/>
    <property type="match status" value="1"/>
</dbReference>
<proteinExistence type="predicted"/>
<organism evidence="3 4">
    <name type="scientific">Kaistella pullorum</name>
    <dbReference type="NCBI Taxonomy" id="2763074"/>
    <lineage>
        <taxon>Bacteria</taxon>
        <taxon>Pseudomonadati</taxon>
        <taxon>Bacteroidota</taxon>
        <taxon>Flavobacteriia</taxon>
        <taxon>Flavobacteriales</taxon>
        <taxon>Weeksellaceae</taxon>
        <taxon>Chryseobacterium group</taxon>
        <taxon>Kaistella</taxon>
    </lineage>
</organism>
<keyword evidence="4" id="KW-1185">Reference proteome</keyword>
<evidence type="ECO:0000259" key="1">
    <source>
        <dbReference type="Pfam" id="PF03200"/>
    </source>
</evidence>
<dbReference type="RefSeq" id="WP_251834064.1">
    <property type="nucleotide sequence ID" value="NZ_JACSPS010000003.1"/>
</dbReference>
<evidence type="ECO:0000313" key="4">
    <source>
        <dbReference type="Proteomes" id="UP000626242"/>
    </source>
</evidence>
<dbReference type="Proteomes" id="UP000626242">
    <property type="component" value="Unassembled WGS sequence"/>
</dbReference>
<evidence type="ECO:0000313" key="3">
    <source>
        <dbReference type="EMBL" id="MBD8018870.1"/>
    </source>
</evidence>
<protein>
    <submittedName>
        <fullName evidence="3">Glucosidase</fullName>
    </submittedName>
</protein>
<feature type="domain" description="Glycosyl hydrolase family 63 C-terminal" evidence="1">
    <location>
        <begin position="690"/>
        <end position="774"/>
    </location>
</feature>
<dbReference type="InterPro" id="IPR054491">
    <property type="entry name" value="MGH1-like_GH"/>
</dbReference>
<dbReference type="InterPro" id="IPR031335">
    <property type="entry name" value="Glyco_hydro_63_C"/>
</dbReference>
<evidence type="ECO:0000259" key="2">
    <source>
        <dbReference type="Pfam" id="PF22422"/>
    </source>
</evidence>
<dbReference type="EMBL" id="JACSPS010000003">
    <property type="protein sequence ID" value="MBD8018870.1"/>
    <property type="molecule type" value="Genomic_DNA"/>
</dbReference>
<name>A0ABR8WPF8_9FLAO</name>
<feature type="domain" description="Mannosylglycerate hydrolase MGH1-like glycoside hydrolase" evidence="2">
    <location>
        <begin position="414"/>
        <end position="638"/>
    </location>
</feature>
<comment type="caution">
    <text evidence="3">The sequence shown here is derived from an EMBL/GenBank/DDBJ whole genome shotgun (WGS) entry which is preliminary data.</text>
</comment>
<dbReference type="SUPFAM" id="SSF48208">
    <property type="entry name" value="Six-hairpin glycosidases"/>
    <property type="match status" value="1"/>
</dbReference>
<dbReference type="PANTHER" id="PTHR10412:SF10">
    <property type="entry name" value="GLYCOSYL HYDROLASE FAMILY 63 C-TERMINAL DOMAIN-CONTAINING PROTEIN"/>
    <property type="match status" value="1"/>
</dbReference>
<dbReference type="InterPro" id="IPR004888">
    <property type="entry name" value="Glycoside_hydrolase_63"/>
</dbReference>
<sequence length="871" mass="101973">MTAIQKRMADDSWKKWGPYVSNRQWGTVREDYSSNGDAWGYTTYRDAMSRAYRWNEDGIAGICDDKQLLCFAFSFWNGADEILKERFFGLSNYEGNHGEDVKEIFYYLDNTPSHCYMKMVYKYPINRFPYEQLVSVNASRSKREPEFEITDTGIFQNNEYFDLFIEYAKINHDDIAIRLTAVNRSNRRAPLTVIPTVWFRNNWAWGNDTYKPQFKADTDGKVEIQHESVDFKFFYSKDIGVEDVFCDNETNPHKFSEHHMSEAQYFKDGINEYLIHRNAVAVNPEKTGTKAAFVINAELDAGESRTFDFRLSPHDMEEAFFNFDDVFKSKKADADEYYAYVQCDIESAEERNIQRQALAGLLWNKQFYNYNVSKWLKGDPKYPAPRDFDHFVRNTGWEHMQNKDIISMPDKWEYPWFATWDLAFHCVPFAIIDPAFSKDQLKLLTKEWYMHPNGQLPAYEWDFSDVNPPVHAWSTFRVYKIDEKYNGKPDIQFLESVFQKLLLNFTWWVNRKDKNGNNVFGGGFLGLDNIGAFDRNMQFKNGDHLEQADGTSWMAMFALNMMRISMELALYNPVYEDMAIKFFEHYLYIAKAMENIGGKKGGLWNEEDGFFYDVLQLNDGDSVSLKLRSIVGLIPMFAVEIIDHETLEKLPNFRTRMDWILKNKPELANLVSHWEVEGRGGKHLMSILRKTRLKRVLSRMVDENEFLSDFGIRSMSKVYEENPYNFTVDGKDFVVKYTPAESDSRMFGGNSNWRGPIWFPINFLIVESLQRYHYYYQESLQIEFPANSGEMRNLEFVSDNISKRLCSIFLRDGKGERPFNGGNNLLNHDENFKDYIMFHEYFNGDNGKGIGASHQTGWTATVAKLLKPKAS</sequence>
<dbReference type="InterPro" id="IPR012341">
    <property type="entry name" value="6hp_glycosidase-like_sf"/>
</dbReference>
<dbReference type="Pfam" id="PF03200">
    <property type="entry name" value="Glyco_hydro_63"/>
    <property type="match status" value="1"/>
</dbReference>
<dbReference type="InterPro" id="IPR008928">
    <property type="entry name" value="6-hairpin_glycosidase_sf"/>
</dbReference>
<reference evidence="3 4" key="1">
    <citation type="submission" date="2020-08" db="EMBL/GenBank/DDBJ databases">
        <title>A Genomic Blueprint of the Chicken Gut Microbiome.</title>
        <authorList>
            <person name="Gilroy R."/>
            <person name="Ravi A."/>
            <person name="Getino M."/>
            <person name="Pursley I."/>
            <person name="Horton D.L."/>
            <person name="Alikhan N.-F."/>
            <person name="Baker D."/>
            <person name="Gharbi K."/>
            <person name="Hall N."/>
            <person name="Watson M."/>
            <person name="Adriaenssens E.M."/>
            <person name="Foster-Nyarko E."/>
            <person name="Jarju S."/>
            <person name="Secka A."/>
            <person name="Antonio M."/>
            <person name="Oren A."/>
            <person name="Chaudhuri R."/>
            <person name="La Ragione R.M."/>
            <person name="Hildebrand F."/>
            <person name="Pallen M.J."/>
        </authorList>
    </citation>
    <scope>NUCLEOTIDE SEQUENCE [LARGE SCALE GENOMIC DNA]</scope>
    <source>
        <strain evidence="3 4">Sa1CVA4</strain>
    </source>
</reference>
<dbReference type="Gene3D" id="1.50.10.10">
    <property type="match status" value="2"/>
</dbReference>
<accession>A0ABR8WPF8</accession>
<dbReference type="PANTHER" id="PTHR10412">
    <property type="entry name" value="MANNOSYL-OLIGOSACCHARIDE GLUCOSIDASE"/>
    <property type="match status" value="1"/>
</dbReference>